<dbReference type="Pfam" id="PF25924">
    <property type="entry name" value="MJECL33"/>
    <property type="match status" value="1"/>
</dbReference>
<protein>
    <submittedName>
        <fullName evidence="1">Uncharacterized protein</fullName>
    </submittedName>
</protein>
<evidence type="ECO:0000313" key="1">
    <source>
        <dbReference type="EMBL" id="GIQ69027.1"/>
    </source>
</evidence>
<reference evidence="1" key="1">
    <citation type="submission" date="2021-04" db="EMBL/GenBank/DDBJ databases">
        <title>Draft genome sequence of Xylanibacillus composti strain K13.</title>
        <authorList>
            <person name="Uke A."/>
            <person name="Chhe C."/>
            <person name="Baramee S."/>
            <person name="Kosugi A."/>
        </authorList>
    </citation>
    <scope>NUCLEOTIDE SEQUENCE</scope>
    <source>
        <strain evidence="1">K13</strain>
    </source>
</reference>
<dbReference type="AlphaFoldDB" id="A0A8J4H3W6"/>
<gene>
    <name evidence="1" type="ORF">XYCOK13_18510</name>
</gene>
<dbReference type="RefSeq" id="WP_213411834.1">
    <property type="nucleotide sequence ID" value="NZ_BOVK01000022.1"/>
</dbReference>
<organism evidence="1 2">
    <name type="scientific">Xylanibacillus composti</name>
    <dbReference type="NCBI Taxonomy" id="1572762"/>
    <lineage>
        <taxon>Bacteria</taxon>
        <taxon>Bacillati</taxon>
        <taxon>Bacillota</taxon>
        <taxon>Bacilli</taxon>
        <taxon>Bacillales</taxon>
        <taxon>Paenibacillaceae</taxon>
        <taxon>Xylanibacillus</taxon>
    </lineage>
</organism>
<name>A0A8J4H3W6_9BACL</name>
<accession>A0A8J4H3W6</accession>
<comment type="caution">
    <text evidence="1">The sequence shown here is derived from an EMBL/GenBank/DDBJ whole genome shotgun (WGS) entry which is preliminary data.</text>
</comment>
<dbReference type="EMBL" id="BOVK01000022">
    <property type="protein sequence ID" value="GIQ69027.1"/>
    <property type="molecule type" value="Genomic_DNA"/>
</dbReference>
<sequence>MEKVKSRAGLEHHFDAILNNNYESIITHRKYSYGHNAIKSYVVECHLFKDETSRDSITSTVLTHAQTIESNAKLFDTEDETLVFLTTEKADYYLDFSNKRYIVLHTAEPTKVTDPFIKRFYTEKGFDSLWLPVPLLLQTNQFGRFWGMGVSFRDSIEEPSEQDNDLIEDIQDVSLSVKRHFAKNFFKLLMNSDLNRMMGISRLSVLRSNFTNNTDEENRFIIDDIKYNGKLTAKGNSYAKHSRIVFELVKLYGEAITKLESYGISFDEGFLSGNPITINFSQPVLPEKLVNLVFSGDEPFRLWGIEERLNDHEYRVYAVDMHHGNLGNRIMFEISPHFIRIALPKNSCANTVFRLLANLNHYVDAMADLEVEGYELKVDLSGTGLS</sequence>
<keyword evidence="2" id="KW-1185">Reference proteome</keyword>
<dbReference type="InterPro" id="IPR058966">
    <property type="entry name" value="MJECL33-like"/>
</dbReference>
<proteinExistence type="predicted"/>
<evidence type="ECO:0000313" key="2">
    <source>
        <dbReference type="Proteomes" id="UP000677918"/>
    </source>
</evidence>
<dbReference type="Proteomes" id="UP000677918">
    <property type="component" value="Unassembled WGS sequence"/>
</dbReference>